<dbReference type="Pfam" id="PF19889">
    <property type="entry name" value="DUF6362"/>
    <property type="match status" value="1"/>
</dbReference>
<proteinExistence type="predicted"/>
<dbReference type="InterPro" id="IPR045942">
    <property type="entry name" value="DUF6362"/>
</dbReference>
<keyword evidence="3" id="KW-1185">Reference proteome</keyword>
<evidence type="ECO:0000259" key="1">
    <source>
        <dbReference type="Pfam" id="PF19889"/>
    </source>
</evidence>
<dbReference type="AlphaFoldDB" id="A0A369T8H2"/>
<accession>A0A369T8H2</accession>
<dbReference type="EMBL" id="QPMH01000026">
    <property type="protein sequence ID" value="RDD60477.1"/>
    <property type="molecule type" value="Genomic_DNA"/>
</dbReference>
<evidence type="ECO:0000313" key="2">
    <source>
        <dbReference type="EMBL" id="RDD60477.1"/>
    </source>
</evidence>
<evidence type="ECO:0000313" key="3">
    <source>
        <dbReference type="Proteomes" id="UP000253941"/>
    </source>
</evidence>
<feature type="domain" description="DUF6362" evidence="1">
    <location>
        <begin position="63"/>
        <end position="153"/>
    </location>
</feature>
<dbReference type="Proteomes" id="UP000253941">
    <property type="component" value="Unassembled WGS sequence"/>
</dbReference>
<protein>
    <recommendedName>
        <fullName evidence="1">DUF6362 domain-containing protein</fullName>
    </recommendedName>
</protein>
<dbReference type="RefSeq" id="WP_114583602.1">
    <property type="nucleotide sequence ID" value="NZ_QPMH01000026.1"/>
</dbReference>
<organism evidence="2 3">
    <name type="scientific">Ferruginivarius sediminum</name>
    <dbReference type="NCBI Taxonomy" id="2661937"/>
    <lineage>
        <taxon>Bacteria</taxon>
        <taxon>Pseudomonadati</taxon>
        <taxon>Pseudomonadota</taxon>
        <taxon>Alphaproteobacteria</taxon>
        <taxon>Rhodospirillales</taxon>
        <taxon>Rhodospirillaceae</taxon>
        <taxon>Ferruginivarius</taxon>
    </lineage>
</organism>
<sequence length="162" mass="17259">MSQFSAGLSMKRGQDDLRADASCASISVLAPPDGAACWTSELVKAEIGTAYRVISQAGGRPGPAGVKVMWPETRAEWGDRADPGARLRPGVPEPEAISRAEAAVTWTKVVEDPADRKVLIGRCCGATFRQLSMLDGRSEPTLRKVVRKGLSAIASAVNLRLR</sequence>
<name>A0A369T8H2_9PROT</name>
<reference evidence="2 3" key="1">
    <citation type="submission" date="2018-07" db="EMBL/GenBank/DDBJ databases">
        <title>Venubactetium sediminum gen. nov., sp. nov., isolated from a marine solar saltern.</title>
        <authorList>
            <person name="Wang S."/>
        </authorList>
    </citation>
    <scope>NUCLEOTIDE SEQUENCE [LARGE SCALE GENOMIC DNA]</scope>
    <source>
        <strain evidence="2 3">WD2A32</strain>
    </source>
</reference>
<gene>
    <name evidence="2" type="ORF">DRB17_17920</name>
</gene>
<comment type="caution">
    <text evidence="2">The sequence shown here is derived from an EMBL/GenBank/DDBJ whole genome shotgun (WGS) entry which is preliminary data.</text>
</comment>